<name>A0A069E2S8_9PROT</name>
<gene>
    <name evidence="1" type="ORF">HAD_00875</name>
</gene>
<organism evidence="1 2">
    <name type="scientific">Hyphomonas adhaerens MHS-3</name>
    <dbReference type="NCBI Taxonomy" id="1280949"/>
    <lineage>
        <taxon>Bacteria</taxon>
        <taxon>Pseudomonadati</taxon>
        <taxon>Pseudomonadota</taxon>
        <taxon>Alphaproteobacteria</taxon>
        <taxon>Hyphomonadales</taxon>
        <taxon>Hyphomonadaceae</taxon>
        <taxon>Hyphomonas</taxon>
    </lineage>
</organism>
<dbReference type="GO" id="GO:0022900">
    <property type="term" value="P:electron transport chain"/>
    <property type="evidence" value="ECO:0007669"/>
    <property type="project" value="InterPro"/>
</dbReference>
<proteinExistence type="predicted"/>
<keyword evidence="2" id="KW-1185">Reference proteome</keyword>
<evidence type="ECO:0000313" key="1">
    <source>
        <dbReference type="EMBL" id="KCZ84188.1"/>
    </source>
</evidence>
<dbReference type="AlphaFoldDB" id="A0A069E2S8"/>
<dbReference type="GO" id="GO:0020037">
    <property type="term" value="F:heme binding"/>
    <property type="evidence" value="ECO:0007669"/>
    <property type="project" value="InterPro"/>
</dbReference>
<protein>
    <submittedName>
        <fullName evidence="1">Cytochrome c signal peptide protein</fullName>
    </submittedName>
</protein>
<dbReference type="RefSeq" id="WP_162177451.1">
    <property type="nucleotide sequence ID" value="NZ_ARYH01000001.1"/>
</dbReference>
<dbReference type="EMBL" id="ARYH01000001">
    <property type="protein sequence ID" value="KCZ84188.1"/>
    <property type="molecule type" value="Genomic_DNA"/>
</dbReference>
<dbReference type="Pfam" id="PF01322">
    <property type="entry name" value="Cytochrom_C_2"/>
    <property type="match status" value="1"/>
</dbReference>
<dbReference type="GO" id="GO:0005506">
    <property type="term" value="F:iron ion binding"/>
    <property type="evidence" value="ECO:0007669"/>
    <property type="project" value="InterPro"/>
</dbReference>
<accession>A0A069E2S8</accession>
<dbReference type="STRING" id="1280949.HAD_00875"/>
<evidence type="ECO:0000313" key="2">
    <source>
        <dbReference type="Proteomes" id="UP000027446"/>
    </source>
</evidence>
<dbReference type="InterPro" id="IPR010980">
    <property type="entry name" value="Cyt_c/b562"/>
</dbReference>
<comment type="caution">
    <text evidence="1">The sequence shown here is derived from an EMBL/GenBank/DDBJ whole genome shotgun (WGS) entry which is preliminary data.</text>
</comment>
<dbReference type="InterPro" id="IPR002321">
    <property type="entry name" value="Cyt_c_II"/>
</dbReference>
<dbReference type="PATRIC" id="fig|1280949.3.peg.179"/>
<dbReference type="SUPFAM" id="SSF47175">
    <property type="entry name" value="Cytochromes"/>
    <property type="match status" value="1"/>
</dbReference>
<dbReference type="Gene3D" id="1.20.120.10">
    <property type="entry name" value="Cytochrome c/b562"/>
    <property type="match status" value="1"/>
</dbReference>
<dbReference type="Proteomes" id="UP000027446">
    <property type="component" value="Unassembled WGS sequence"/>
</dbReference>
<reference evidence="1 2" key="1">
    <citation type="journal article" date="2014" name="Antonie Van Leeuwenhoek">
        <title>Hyphomonas beringensis sp. nov. and Hyphomonas chukchiensis sp. nov., isolated from surface seawater of the Bering Sea and Chukchi Sea.</title>
        <authorList>
            <person name="Li C."/>
            <person name="Lai Q."/>
            <person name="Li G."/>
            <person name="Dong C."/>
            <person name="Wang J."/>
            <person name="Liao Y."/>
            <person name="Shao Z."/>
        </authorList>
    </citation>
    <scope>NUCLEOTIDE SEQUENCE [LARGE SCALE GENOMIC DNA]</scope>
    <source>
        <strain evidence="1 2">MHS-3</strain>
    </source>
</reference>
<dbReference type="PROSITE" id="PS51009">
    <property type="entry name" value="CYTCII"/>
    <property type="match status" value="1"/>
</dbReference>
<dbReference type="GO" id="GO:0009055">
    <property type="term" value="F:electron transfer activity"/>
    <property type="evidence" value="ECO:0007669"/>
    <property type="project" value="InterPro"/>
</dbReference>
<sequence length="167" mass="17988">MTVLGSICRTLPAGMLVAVLVACGTGEPEPATKSLSPEEQALADIVKMRRANFKDLGAAFKAIGDELKAGRPSSTTVVFSIKSLNQYARDMENWFPEGSGPELGVKTDAKSEIWSDDAEFAQAMANFKAAVSDLTNDAEDPATIPIRFQSAGKTCKACHDQFREEDR</sequence>
<dbReference type="eggNOG" id="COG3909">
    <property type="taxonomic scope" value="Bacteria"/>
</dbReference>